<dbReference type="GO" id="GO:0000976">
    <property type="term" value="F:transcription cis-regulatory region binding"/>
    <property type="evidence" value="ECO:0007669"/>
    <property type="project" value="TreeGrafter"/>
</dbReference>
<proteinExistence type="predicted"/>
<dbReference type="PANTHER" id="PTHR30055">
    <property type="entry name" value="HTH-TYPE TRANSCRIPTIONAL REGULATOR RUTR"/>
    <property type="match status" value="1"/>
</dbReference>
<evidence type="ECO:0000313" key="4">
    <source>
        <dbReference type="EMBL" id="SDQ45016.1"/>
    </source>
</evidence>
<dbReference type="Pfam" id="PF00440">
    <property type="entry name" value="TetR_N"/>
    <property type="match status" value="1"/>
</dbReference>
<evidence type="ECO:0000256" key="2">
    <source>
        <dbReference type="PROSITE-ProRule" id="PRU00335"/>
    </source>
</evidence>
<dbReference type="STRING" id="47312.SAMN04489765_0459"/>
<dbReference type="EMBL" id="FNLF01000002">
    <property type="protein sequence ID" value="SDQ45016.1"/>
    <property type="molecule type" value="Genomic_DNA"/>
</dbReference>
<evidence type="ECO:0000256" key="1">
    <source>
        <dbReference type="ARBA" id="ARBA00023125"/>
    </source>
</evidence>
<gene>
    <name evidence="4" type="ORF">SAMN04489765_0459</name>
</gene>
<feature type="DNA-binding region" description="H-T-H motif" evidence="2">
    <location>
        <begin position="40"/>
        <end position="59"/>
    </location>
</feature>
<dbReference type="InterPro" id="IPR050109">
    <property type="entry name" value="HTH-type_TetR-like_transc_reg"/>
</dbReference>
<accession>A0A1H1B0P8</accession>
<dbReference type="Proteomes" id="UP000183053">
    <property type="component" value="Unassembled WGS sequence"/>
</dbReference>
<dbReference type="OrthoDB" id="2356263at2"/>
<dbReference type="AlphaFoldDB" id="A0A1H1B0P8"/>
<dbReference type="PROSITE" id="PS50977">
    <property type="entry name" value="HTH_TETR_2"/>
    <property type="match status" value="1"/>
</dbReference>
<dbReference type="Gene3D" id="1.10.357.10">
    <property type="entry name" value="Tetracycline Repressor, domain 2"/>
    <property type="match status" value="1"/>
</dbReference>
<evidence type="ECO:0000313" key="5">
    <source>
        <dbReference type="Proteomes" id="UP000183053"/>
    </source>
</evidence>
<keyword evidence="1 2" id="KW-0238">DNA-binding</keyword>
<dbReference type="PRINTS" id="PR00455">
    <property type="entry name" value="HTHTETR"/>
</dbReference>
<dbReference type="RefSeq" id="WP_068564928.1">
    <property type="nucleotide sequence ID" value="NZ_FNLF01000002.1"/>
</dbReference>
<protein>
    <submittedName>
        <fullName evidence="4">DNA-binding transcriptional regulator, AcrR family</fullName>
    </submittedName>
</protein>
<dbReference type="SUPFAM" id="SSF46689">
    <property type="entry name" value="Homeodomain-like"/>
    <property type="match status" value="1"/>
</dbReference>
<keyword evidence="5" id="KW-1185">Reference proteome</keyword>
<organism evidence="4 5">
    <name type="scientific">Tsukamurella pulmonis</name>
    <dbReference type="NCBI Taxonomy" id="47312"/>
    <lineage>
        <taxon>Bacteria</taxon>
        <taxon>Bacillati</taxon>
        <taxon>Actinomycetota</taxon>
        <taxon>Actinomycetes</taxon>
        <taxon>Mycobacteriales</taxon>
        <taxon>Tsukamurellaceae</taxon>
        <taxon>Tsukamurella</taxon>
    </lineage>
</organism>
<feature type="domain" description="HTH tetR-type" evidence="3">
    <location>
        <begin position="17"/>
        <end position="77"/>
    </location>
</feature>
<sequence length="208" mass="22391">MPRLSRPRGAHRNENGEHTYRAIVEAATEVLATQGWRAASVAAVASRAGVTRGAIQHHFKDRQGLFTASVKHVLESRIQDIVELQGTSVDEADRTRAIVRAVVDMHIGTNFAAGLQLCMAAADDPALRPQVAAMELEVGARGFWALVERLGLNGNDATVRATVQAFLDSARGLGLAAMLNDDSQRRATVCDRWAVMLDDLRAEDPAGG</sequence>
<dbReference type="InterPro" id="IPR009057">
    <property type="entry name" value="Homeodomain-like_sf"/>
</dbReference>
<dbReference type="PANTHER" id="PTHR30055:SF226">
    <property type="entry name" value="HTH-TYPE TRANSCRIPTIONAL REGULATOR PKSA"/>
    <property type="match status" value="1"/>
</dbReference>
<dbReference type="GO" id="GO:0003700">
    <property type="term" value="F:DNA-binding transcription factor activity"/>
    <property type="evidence" value="ECO:0007669"/>
    <property type="project" value="TreeGrafter"/>
</dbReference>
<name>A0A1H1B0P8_9ACTN</name>
<dbReference type="InterPro" id="IPR001647">
    <property type="entry name" value="HTH_TetR"/>
</dbReference>
<reference evidence="5" key="1">
    <citation type="submission" date="2016-10" db="EMBL/GenBank/DDBJ databases">
        <authorList>
            <person name="Varghese N."/>
            <person name="Submissions S."/>
        </authorList>
    </citation>
    <scope>NUCLEOTIDE SEQUENCE [LARGE SCALE GENOMIC DNA]</scope>
    <source>
        <strain evidence="5">DSM 44142</strain>
    </source>
</reference>
<evidence type="ECO:0000259" key="3">
    <source>
        <dbReference type="PROSITE" id="PS50977"/>
    </source>
</evidence>